<dbReference type="InterPro" id="IPR013083">
    <property type="entry name" value="Znf_RING/FYVE/PHD"/>
</dbReference>
<dbReference type="PROSITE" id="PS50089">
    <property type="entry name" value="ZF_RING_2"/>
    <property type="match status" value="1"/>
</dbReference>
<dbReference type="EnsemblMetazoa" id="SCAU014726-RA">
    <property type="protein sequence ID" value="SCAU014726-PA"/>
    <property type="gene ID" value="SCAU014726"/>
</dbReference>
<feature type="region of interest" description="Disordered" evidence="5">
    <location>
        <begin position="64"/>
        <end position="87"/>
    </location>
</feature>
<dbReference type="InterPro" id="IPR001841">
    <property type="entry name" value="Znf_RING"/>
</dbReference>
<evidence type="ECO:0000259" key="6">
    <source>
        <dbReference type="PROSITE" id="PS50089"/>
    </source>
</evidence>
<dbReference type="GO" id="GO:0061630">
    <property type="term" value="F:ubiquitin protein ligase activity"/>
    <property type="evidence" value="ECO:0007669"/>
    <property type="project" value="InterPro"/>
</dbReference>
<dbReference type="GO" id="GO:0008270">
    <property type="term" value="F:zinc ion binding"/>
    <property type="evidence" value="ECO:0007669"/>
    <property type="project" value="UniProtKB-KW"/>
</dbReference>
<reference evidence="7" key="1">
    <citation type="submission" date="2020-05" db="UniProtKB">
        <authorList>
            <consortium name="EnsemblMetazoa"/>
        </authorList>
    </citation>
    <scope>IDENTIFICATION</scope>
    <source>
        <strain evidence="7">USDA</strain>
    </source>
</reference>
<dbReference type="Pfam" id="PF13920">
    <property type="entry name" value="zf-C3HC4_3"/>
    <property type="match status" value="1"/>
</dbReference>
<keyword evidence="3" id="KW-0862">Zinc</keyword>
<dbReference type="SUPFAM" id="SSF57850">
    <property type="entry name" value="RING/U-box"/>
    <property type="match status" value="1"/>
</dbReference>
<dbReference type="OrthoDB" id="9049620at2759"/>
<dbReference type="Proteomes" id="UP000095300">
    <property type="component" value="Unassembled WGS sequence"/>
</dbReference>
<evidence type="ECO:0000256" key="3">
    <source>
        <dbReference type="ARBA" id="ARBA00022833"/>
    </source>
</evidence>
<protein>
    <recommendedName>
        <fullName evidence="6">RING-type domain-containing protein</fullName>
    </recommendedName>
</protein>
<organism evidence="7 8">
    <name type="scientific">Stomoxys calcitrans</name>
    <name type="common">Stable fly</name>
    <name type="synonym">Conops calcitrans</name>
    <dbReference type="NCBI Taxonomy" id="35570"/>
    <lineage>
        <taxon>Eukaryota</taxon>
        <taxon>Metazoa</taxon>
        <taxon>Ecdysozoa</taxon>
        <taxon>Arthropoda</taxon>
        <taxon>Hexapoda</taxon>
        <taxon>Insecta</taxon>
        <taxon>Pterygota</taxon>
        <taxon>Neoptera</taxon>
        <taxon>Endopterygota</taxon>
        <taxon>Diptera</taxon>
        <taxon>Brachycera</taxon>
        <taxon>Muscomorpha</taxon>
        <taxon>Muscoidea</taxon>
        <taxon>Muscidae</taxon>
        <taxon>Stomoxys</taxon>
    </lineage>
</organism>
<evidence type="ECO:0000313" key="7">
    <source>
        <dbReference type="EnsemblMetazoa" id="SCAU014726-PA"/>
    </source>
</evidence>
<dbReference type="Gene3D" id="3.30.40.10">
    <property type="entry name" value="Zinc/RING finger domain, C3HC4 (zinc finger)"/>
    <property type="match status" value="1"/>
</dbReference>
<dbReference type="PANTHER" id="PTHR22894:SF5">
    <property type="entry name" value="RING-TYPE DOMAIN-CONTAINING PROTEIN"/>
    <property type="match status" value="1"/>
</dbReference>
<evidence type="ECO:0000256" key="4">
    <source>
        <dbReference type="PROSITE-ProRule" id="PRU00175"/>
    </source>
</evidence>
<dbReference type="SMART" id="SM00184">
    <property type="entry name" value="RING"/>
    <property type="match status" value="1"/>
</dbReference>
<sequence length="87" mass="9901">MADQQMDLQCAICLEQKQSPTAVTCGHSFCHTCLEEYMTYVGYEWSKECPICGSRLKIINDNENFTNDSDSNIEDADVNMNEQNHSL</sequence>
<name>A0A1I8Q7Y3_STOCA</name>
<dbReference type="PROSITE" id="PS00518">
    <property type="entry name" value="ZF_RING_1"/>
    <property type="match status" value="1"/>
</dbReference>
<evidence type="ECO:0000256" key="5">
    <source>
        <dbReference type="SAM" id="MobiDB-lite"/>
    </source>
</evidence>
<dbReference type="VEuPathDB" id="VectorBase:SCAU014726"/>
<dbReference type="InterPro" id="IPR017907">
    <property type="entry name" value="Znf_RING_CS"/>
</dbReference>
<keyword evidence="2 4" id="KW-0863">Zinc-finger</keyword>
<evidence type="ECO:0000256" key="2">
    <source>
        <dbReference type="ARBA" id="ARBA00022771"/>
    </source>
</evidence>
<dbReference type="PANTHER" id="PTHR22894">
    <property type="entry name" value="RING-TYPE DOMAIN-CONTAINING PROTEIN"/>
    <property type="match status" value="1"/>
</dbReference>
<gene>
    <name evidence="7" type="primary">106090100</name>
</gene>
<feature type="domain" description="RING-type" evidence="6">
    <location>
        <begin position="10"/>
        <end position="52"/>
    </location>
</feature>
<keyword evidence="8" id="KW-1185">Reference proteome</keyword>
<dbReference type="KEGG" id="scac:106090100"/>
<dbReference type="InterPro" id="IPR038896">
    <property type="entry name" value="RNF170"/>
</dbReference>
<accession>A0A1I8Q7Y3</accession>
<proteinExistence type="predicted"/>
<dbReference type="AlphaFoldDB" id="A0A1I8Q7Y3"/>
<keyword evidence="1" id="KW-0479">Metal-binding</keyword>
<evidence type="ECO:0000313" key="8">
    <source>
        <dbReference type="Proteomes" id="UP000095300"/>
    </source>
</evidence>
<evidence type="ECO:0000256" key="1">
    <source>
        <dbReference type="ARBA" id="ARBA00022723"/>
    </source>
</evidence>